<comment type="caution">
    <text evidence="1">The sequence shown here is derived from an EMBL/GenBank/DDBJ whole genome shotgun (WGS) entry which is preliminary data.</text>
</comment>
<evidence type="ECO:0000313" key="1">
    <source>
        <dbReference type="EMBL" id="EGF23498.1"/>
    </source>
</evidence>
<sequence>MVSSQNTKVDLTIKAASFLGLTTYGHVMIGDKAFEFYNEKNPADFIQIPWEEIDSVAASVLFKGKIIPRFMIQTKKTGKFSFSTKDNKKTLRAIRTYISPDRMYRSLSFLDVVKLGITRICKMLTSPFKK</sequence>
<keyword evidence="2" id="KW-1185">Reference proteome</keyword>
<dbReference type="AlphaFoldDB" id="F1T454"/>
<accession>F1T454</accession>
<dbReference type="Pfam" id="PF06115">
    <property type="entry name" value="DUF956"/>
    <property type="match status" value="1"/>
</dbReference>
<evidence type="ECO:0008006" key="3">
    <source>
        <dbReference type="Google" id="ProtNLM"/>
    </source>
</evidence>
<dbReference type="RefSeq" id="WP_006302622.1">
    <property type="nucleotide sequence ID" value="NZ_ACGK02000001.1"/>
</dbReference>
<protein>
    <recommendedName>
        <fullName evidence="3">DUF956 family protein</fullName>
    </recommendedName>
</protein>
<dbReference type="EMBL" id="ACGK02000001">
    <property type="protein sequence ID" value="EGF23498.1"/>
    <property type="molecule type" value="Genomic_DNA"/>
</dbReference>
<dbReference type="Proteomes" id="UP000005947">
    <property type="component" value="Unassembled WGS sequence"/>
</dbReference>
<gene>
    <name evidence="1" type="ORF">HMPREF0091_10445</name>
</gene>
<evidence type="ECO:0000313" key="2">
    <source>
        <dbReference type="Proteomes" id="UP000005947"/>
    </source>
</evidence>
<dbReference type="PIRSF" id="PIRSF021265">
    <property type="entry name" value="DUF956"/>
    <property type="match status" value="1"/>
</dbReference>
<dbReference type="OrthoDB" id="1646215at2"/>
<dbReference type="InterPro" id="IPR010360">
    <property type="entry name" value="DUF956"/>
</dbReference>
<reference evidence="1 2" key="1">
    <citation type="submission" date="2011-02" db="EMBL/GenBank/DDBJ databases">
        <authorList>
            <person name="Muzny D."/>
            <person name="Qin X."/>
            <person name="Buhay C."/>
            <person name="Dugan-Rocha S."/>
            <person name="Ding Y."/>
            <person name="Chen G."/>
            <person name="Hawes A."/>
            <person name="Holder M."/>
            <person name="Jhangiani S."/>
            <person name="Johnson A."/>
            <person name="Khan Z."/>
            <person name="Li Z."/>
            <person name="Liu W."/>
            <person name="Liu X."/>
            <person name="Perez L."/>
            <person name="Shen H."/>
            <person name="Wang Q."/>
            <person name="Watt J."/>
            <person name="Xi L."/>
            <person name="Xin Y."/>
            <person name="Zhou J."/>
            <person name="Deng J."/>
            <person name="Jiang H."/>
            <person name="Liu Y."/>
            <person name="Qu J."/>
            <person name="Song X.-Z."/>
            <person name="Zhang L."/>
            <person name="Villasana D."/>
            <person name="Johnson A."/>
            <person name="Liu J."/>
            <person name="Liyanage D."/>
            <person name="Lorensuhewa L."/>
            <person name="Robinson T."/>
            <person name="Song A."/>
            <person name="Song B.-B."/>
            <person name="Dinh H."/>
            <person name="Thornton R."/>
            <person name="Coyle M."/>
            <person name="Francisco L."/>
            <person name="Jackson L."/>
            <person name="Javaid M."/>
            <person name="Korchina V."/>
            <person name="Kovar C."/>
            <person name="Mata R."/>
            <person name="Mathew T."/>
            <person name="Ngo R."/>
            <person name="Nguyen L."/>
            <person name="Nguyen N."/>
            <person name="Okwuonu G."/>
            <person name="Ongeri F."/>
            <person name="Pham C."/>
            <person name="Simmons D."/>
            <person name="Wilczek-Boney K."/>
            <person name="Hale W."/>
            <person name="Jakkamsetti A."/>
            <person name="Pham P."/>
            <person name="Ruth R."/>
            <person name="San Lucas F."/>
            <person name="Warren J."/>
            <person name="Zhang J."/>
            <person name="Zhao Z."/>
            <person name="Zhou C."/>
            <person name="Zhu D."/>
            <person name="Lee S."/>
            <person name="Bess C."/>
            <person name="Blankenburg K."/>
            <person name="Forbes L."/>
            <person name="Fu Q."/>
            <person name="Gubbala S."/>
            <person name="Hirani K."/>
            <person name="Jayaseelan J.C."/>
            <person name="Lara F."/>
            <person name="Munidasa M."/>
            <person name="Palculict T."/>
            <person name="Patil S."/>
            <person name="Pu L.-L."/>
            <person name="Saada N."/>
            <person name="Tang L."/>
            <person name="Weissenberger G."/>
            <person name="Zhu Y."/>
            <person name="Hemphill L."/>
            <person name="Shang Y."/>
            <person name="Youmans B."/>
            <person name="Ayvaz T."/>
            <person name="Ross M."/>
            <person name="Santibanez J."/>
            <person name="Aqrawi P."/>
            <person name="Gross S."/>
            <person name="Joshi V."/>
            <person name="Fowler G."/>
            <person name="Nazareth L."/>
            <person name="Reid J."/>
            <person name="Worley K."/>
            <person name="Petrosino J."/>
            <person name="Highlander S."/>
            <person name="Gibbs R."/>
        </authorList>
    </citation>
    <scope>NUCLEOTIDE SEQUENCE [LARGE SCALE GENOMIC DNA]</scope>
    <source>
        <strain evidence="1 2">DSM 15829</strain>
    </source>
</reference>
<name>F1T454_9ACTN</name>
<dbReference type="eggNOG" id="COG4687">
    <property type="taxonomic scope" value="Bacteria"/>
</dbReference>
<proteinExistence type="predicted"/>
<organism evidence="1 2">
    <name type="scientific">Fannyhessea vaginae DSM 15829</name>
    <dbReference type="NCBI Taxonomy" id="525256"/>
    <lineage>
        <taxon>Bacteria</taxon>
        <taxon>Bacillati</taxon>
        <taxon>Actinomycetota</taxon>
        <taxon>Coriobacteriia</taxon>
        <taxon>Coriobacteriales</taxon>
        <taxon>Atopobiaceae</taxon>
        <taxon>Fannyhessea</taxon>
    </lineage>
</organism>
<dbReference type="GeneID" id="93210060"/>